<gene>
    <name evidence="2" type="ORF">SEVIR_8G010850v2</name>
</gene>
<accession>A0A4U6TDZ9</accession>
<reference evidence="2" key="1">
    <citation type="submission" date="2019-03" db="EMBL/GenBank/DDBJ databases">
        <title>WGS assembly of Setaria viridis.</title>
        <authorList>
            <person name="Huang P."/>
            <person name="Jenkins J."/>
            <person name="Grimwood J."/>
            <person name="Barry K."/>
            <person name="Healey A."/>
            <person name="Mamidi S."/>
            <person name="Sreedasyam A."/>
            <person name="Shu S."/>
            <person name="Feldman M."/>
            <person name="Wu J."/>
            <person name="Yu Y."/>
            <person name="Chen C."/>
            <person name="Johnson J."/>
            <person name="Rokhsar D."/>
            <person name="Baxter I."/>
            <person name="Schmutz J."/>
            <person name="Brutnell T."/>
            <person name="Kellogg E."/>
        </authorList>
    </citation>
    <scope>NUCLEOTIDE SEQUENCE [LARGE SCALE GENOMIC DNA]</scope>
</reference>
<evidence type="ECO:0000313" key="3">
    <source>
        <dbReference type="Proteomes" id="UP000298652"/>
    </source>
</evidence>
<keyword evidence="3" id="KW-1185">Reference proteome</keyword>
<sequence length="54" mass="6028">MGGGIKLGALKVQLYLRFLLLLFFPPDQRSGLSHPAVTLLHRRHSRGRGCRCAL</sequence>
<name>A0A4U6TDZ9_SETVI</name>
<keyword evidence="1" id="KW-0732">Signal</keyword>
<evidence type="ECO:0000256" key="1">
    <source>
        <dbReference type="SAM" id="SignalP"/>
    </source>
</evidence>
<dbReference type="EMBL" id="CM016559">
    <property type="protein sequence ID" value="TKV98842.1"/>
    <property type="molecule type" value="Genomic_DNA"/>
</dbReference>
<feature type="chain" id="PRO_5020726172" evidence="1">
    <location>
        <begin position="31"/>
        <end position="54"/>
    </location>
</feature>
<proteinExistence type="predicted"/>
<evidence type="ECO:0000313" key="2">
    <source>
        <dbReference type="EMBL" id="TKV98842.1"/>
    </source>
</evidence>
<dbReference type="Gramene" id="TKV98842">
    <property type="protein sequence ID" value="TKV98842"/>
    <property type="gene ID" value="SEVIR_8G010850v2"/>
</dbReference>
<protein>
    <submittedName>
        <fullName evidence="2">Uncharacterized protein</fullName>
    </submittedName>
</protein>
<feature type="signal peptide" evidence="1">
    <location>
        <begin position="1"/>
        <end position="30"/>
    </location>
</feature>
<dbReference type="Proteomes" id="UP000298652">
    <property type="component" value="Chromosome 8"/>
</dbReference>
<dbReference type="AlphaFoldDB" id="A0A4U6TDZ9"/>
<organism evidence="2 3">
    <name type="scientific">Setaria viridis</name>
    <name type="common">Green bristlegrass</name>
    <name type="synonym">Setaria italica subsp. viridis</name>
    <dbReference type="NCBI Taxonomy" id="4556"/>
    <lineage>
        <taxon>Eukaryota</taxon>
        <taxon>Viridiplantae</taxon>
        <taxon>Streptophyta</taxon>
        <taxon>Embryophyta</taxon>
        <taxon>Tracheophyta</taxon>
        <taxon>Spermatophyta</taxon>
        <taxon>Magnoliopsida</taxon>
        <taxon>Liliopsida</taxon>
        <taxon>Poales</taxon>
        <taxon>Poaceae</taxon>
        <taxon>PACMAD clade</taxon>
        <taxon>Panicoideae</taxon>
        <taxon>Panicodae</taxon>
        <taxon>Paniceae</taxon>
        <taxon>Cenchrinae</taxon>
        <taxon>Setaria</taxon>
    </lineage>
</organism>